<gene>
    <name evidence="2" type="ORF">BA70_08560</name>
</gene>
<dbReference type="AlphaFoldDB" id="A0A081L8G4"/>
<comment type="caution">
    <text evidence="2">The sequence shown here is derived from an EMBL/GenBank/DDBJ whole genome shotgun (WGS) entry which is preliminary data.</text>
</comment>
<feature type="compositionally biased region" description="Basic and acidic residues" evidence="1">
    <location>
        <begin position="134"/>
        <end position="147"/>
    </location>
</feature>
<name>A0A081L8G4_9BACI</name>
<dbReference type="EMBL" id="JOTP01000021">
    <property type="protein sequence ID" value="KEP25540.1"/>
    <property type="molecule type" value="Genomic_DNA"/>
</dbReference>
<feature type="region of interest" description="Disordered" evidence="1">
    <location>
        <begin position="59"/>
        <end position="83"/>
    </location>
</feature>
<dbReference type="OrthoDB" id="8858565at2"/>
<reference evidence="2 3" key="1">
    <citation type="submission" date="2012-09" db="EMBL/GenBank/DDBJ databases">
        <title>Genome Sequence of Bacillus sp. DW5-4.</title>
        <authorList>
            <person name="Lai Q."/>
            <person name="Liu Y."/>
            <person name="Shao Z."/>
        </authorList>
    </citation>
    <scope>NUCLEOTIDE SEQUENCE [LARGE SCALE GENOMIC DNA]</scope>
    <source>
        <strain evidence="2 3">DW5-4</strain>
    </source>
</reference>
<dbReference type="eggNOG" id="COG4876">
    <property type="taxonomic scope" value="Bacteria"/>
</dbReference>
<feature type="region of interest" description="Disordered" evidence="1">
    <location>
        <begin position="100"/>
        <end position="147"/>
    </location>
</feature>
<proteinExistence type="predicted"/>
<evidence type="ECO:0000256" key="1">
    <source>
        <dbReference type="SAM" id="MobiDB-lite"/>
    </source>
</evidence>
<dbReference type="RefSeq" id="WP_034323797.1">
    <property type="nucleotide sequence ID" value="NZ_JOTP01000021.1"/>
</dbReference>
<protein>
    <recommendedName>
        <fullName evidence="4">DUF2188 domain-containing protein</fullName>
    </recommendedName>
</protein>
<keyword evidence="3" id="KW-1185">Reference proteome</keyword>
<evidence type="ECO:0000313" key="3">
    <source>
        <dbReference type="Proteomes" id="UP000028091"/>
    </source>
</evidence>
<sequence>MPWTMEDYPASFQSLEKVIRKKALEIAGKMIQEGYEENRAIPIAINQAKEWKKNATEKEIQDFSSNGSVTPSKKSSSSRPELMDHAQHVVKHEDGWAVQTEKAKRASAVKETKQEAIDRAKEISSKKGTPTVIHRKDGTIQDVVKPK</sequence>
<dbReference type="InterPro" id="IPR018691">
    <property type="entry name" value="DUF2188"/>
</dbReference>
<organism evidence="2 3">
    <name type="scientific">Bacillus zhangzhouensis</name>
    <dbReference type="NCBI Taxonomy" id="1178540"/>
    <lineage>
        <taxon>Bacteria</taxon>
        <taxon>Bacillati</taxon>
        <taxon>Bacillota</taxon>
        <taxon>Bacilli</taxon>
        <taxon>Bacillales</taxon>
        <taxon>Bacillaceae</taxon>
        <taxon>Bacillus</taxon>
    </lineage>
</organism>
<evidence type="ECO:0008006" key="4">
    <source>
        <dbReference type="Google" id="ProtNLM"/>
    </source>
</evidence>
<feature type="compositionally biased region" description="Low complexity" evidence="1">
    <location>
        <begin position="64"/>
        <end position="78"/>
    </location>
</feature>
<dbReference type="Proteomes" id="UP000028091">
    <property type="component" value="Unassembled WGS sequence"/>
</dbReference>
<accession>A0A081L8G4</accession>
<dbReference type="Pfam" id="PF09954">
    <property type="entry name" value="DUF2188"/>
    <property type="match status" value="1"/>
</dbReference>
<feature type="compositionally biased region" description="Basic and acidic residues" evidence="1">
    <location>
        <begin position="100"/>
        <end position="125"/>
    </location>
</feature>
<evidence type="ECO:0000313" key="2">
    <source>
        <dbReference type="EMBL" id="KEP25540.1"/>
    </source>
</evidence>